<evidence type="ECO:0000256" key="1">
    <source>
        <dbReference type="SAM" id="MobiDB-lite"/>
    </source>
</evidence>
<sequence>MGNKKNKQYMKSKQDKKRPKSYIVAKPALASLILNDATLEQIAETLNISKRTASTYRNYYLEEEGESFEEEAKSIKDKHFEHSEELIKEVQKQMMAILKNPDDERNMIQASRVLLQTIDSKTNIMEKYGIIIPKNETEISFKNNNKMDLLATSAMRVISKMKLEENKK</sequence>
<proteinExistence type="predicted"/>
<comment type="caution">
    <text evidence="2">The sequence shown here is derived from an EMBL/GenBank/DDBJ whole genome shotgun (WGS) entry which is preliminary data.</text>
</comment>
<name>A0A8J7S666_METVO</name>
<dbReference type="AlphaFoldDB" id="A0A8J7S666"/>
<reference evidence="2" key="1">
    <citation type="submission" date="2021-03" db="EMBL/GenBank/DDBJ databases">
        <title>Genomic Encyclopedia of Type Strains, Phase IV (KMG-V): Genome sequencing to study the core and pangenomes of soil and plant-associated prokaryotes.</title>
        <authorList>
            <person name="Whitman W."/>
        </authorList>
    </citation>
    <scope>NUCLEOTIDE SEQUENCE</scope>
    <source>
        <strain evidence="2">C4</strain>
    </source>
</reference>
<gene>
    <name evidence="2" type="ORF">J3E07_001584</name>
</gene>
<evidence type="ECO:0000313" key="3">
    <source>
        <dbReference type="Proteomes" id="UP000740329"/>
    </source>
</evidence>
<organism evidence="2 3">
    <name type="scientific">Methanococcus voltae</name>
    <dbReference type="NCBI Taxonomy" id="2188"/>
    <lineage>
        <taxon>Archaea</taxon>
        <taxon>Methanobacteriati</taxon>
        <taxon>Methanobacteriota</taxon>
        <taxon>Methanomada group</taxon>
        <taxon>Methanococci</taxon>
        <taxon>Methanococcales</taxon>
        <taxon>Methanococcaceae</taxon>
        <taxon>Methanococcus</taxon>
    </lineage>
</organism>
<dbReference type="Proteomes" id="UP000740329">
    <property type="component" value="Unassembled WGS sequence"/>
</dbReference>
<protein>
    <submittedName>
        <fullName evidence="2">FixJ family two-component response regulator</fullName>
    </submittedName>
</protein>
<dbReference type="EMBL" id="JAGGMV010000007">
    <property type="protein sequence ID" value="MBP2202143.1"/>
    <property type="molecule type" value="Genomic_DNA"/>
</dbReference>
<feature type="region of interest" description="Disordered" evidence="1">
    <location>
        <begin position="1"/>
        <end position="20"/>
    </location>
</feature>
<accession>A0A8J7S666</accession>
<evidence type="ECO:0000313" key="2">
    <source>
        <dbReference type="EMBL" id="MBP2202143.1"/>
    </source>
</evidence>
<dbReference type="RefSeq" id="WP_209591663.1">
    <property type="nucleotide sequence ID" value="NZ_JAGGMV010000007.1"/>
</dbReference>